<reference evidence="4" key="1">
    <citation type="journal article" date="2023" name="Science">
        <title>Genome structures resolve the early diversification of teleost fishes.</title>
        <authorList>
            <person name="Parey E."/>
            <person name="Louis A."/>
            <person name="Montfort J."/>
            <person name="Bouchez O."/>
            <person name="Roques C."/>
            <person name="Iampietro C."/>
            <person name="Lluch J."/>
            <person name="Castinel A."/>
            <person name="Donnadieu C."/>
            <person name="Desvignes T."/>
            <person name="Floi Bucao C."/>
            <person name="Jouanno E."/>
            <person name="Wen M."/>
            <person name="Mejri S."/>
            <person name="Dirks R."/>
            <person name="Jansen H."/>
            <person name="Henkel C."/>
            <person name="Chen W.J."/>
            <person name="Zahm M."/>
            <person name="Cabau C."/>
            <person name="Klopp C."/>
            <person name="Thompson A.W."/>
            <person name="Robinson-Rechavi M."/>
            <person name="Braasch I."/>
            <person name="Lecointre G."/>
            <person name="Bobe J."/>
            <person name="Postlethwait J.H."/>
            <person name="Berthelot C."/>
            <person name="Roest Crollius H."/>
            <person name="Guiguen Y."/>
        </authorList>
    </citation>
    <scope>NUCLEOTIDE SEQUENCE</scope>
    <source>
        <strain evidence="4">WJC10195</strain>
    </source>
</reference>
<comment type="similarity">
    <text evidence="1 2">Belongs to the heparin-binding growth factors family.</text>
</comment>
<accession>A0A9Q1EY99</accession>
<dbReference type="AlphaFoldDB" id="A0A9Q1EY99"/>
<dbReference type="InterPro" id="IPR002209">
    <property type="entry name" value="Fibroblast_GF_fam"/>
</dbReference>
<evidence type="ECO:0000256" key="3">
    <source>
        <dbReference type="SAM" id="MobiDB-lite"/>
    </source>
</evidence>
<dbReference type="Pfam" id="PF00167">
    <property type="entry name" value="FGF"/>
    <property type="match status" value="1"/>
</dbReference>
<dbReference type="GO" id="GO:0008083">
    <property type="term" value="F:growth factor activity"/>
    <property type="evidence" value="ECO:0007669"/>
    <property type="project" value="InterPro"/>
</dbReference>
<evidence type="ECO:0000256" key="1">
    <source>
        <dbReference type="ARBA" id="ARBA00007936"/>
    </source>
</evidence>
<evidence type="ECO:0000313" key="5">
    <source>
        <dbReference type="Proteomes" id="UP001152622"/>
    </source>
</evidence>
<comment type="caution">
    <text evidence="4">The sequence shown here is derived from an EMBL/GenBank/DDBJ whole genome shotgun (WGS) entry which is preliminary data.</text>
</comment>
<protein>
    <recommendedName>
        <fullName evidence="2">Fibroblast growth factor</fullName>
        <shortName evidence="2">FGF</shortName>
    </recommendedName>
</protein>
<dbReference type="SMART" id="SM00442">
    <property type="entry name" value="FGF"/>
    <property type="match status" value="1"/>
</dbReference>
<dbReference type="PANTHER" id="PTHR11486">
    <property type="entry name" value="FIBROBLAST GROWTH FACTOR"/>
    <property type="match status" value="1"/>
</dbReference>
<dbReference type="OrthoDB" id="5987799at2759"/>
<dbReference type="Proteomes" id="UP001152622">
    <property type="component" value="Chromosome 11"/>
</dbReference>
<evidence type="ECO:0000256" key="2">
    <source>
        <dbReference type="RuleBase" id="RU049442"/>
    </source>
</evidence>
<gene>
    <name evidence="4" type="ORF">SKAU_G00286780</name>
</gene>
<dbReference type="Gene3D" id="2.80.10.50">
    <property type="match status" value="1"/>
</dbReference>
<dbReference type="SUPFAM" id="SSF50353">
    <property type="entry name" value="Cytokine"/>
    <property type="match status" value="1"/>
</dbReference>
<evidence type="ECO:0000313" key="4">
    <source>
        <dbReference type="EMBL" id="KAJ8347277.1"/>
    </source>
</evidence>
<dbReference type="PROSITE" id="PS00247">
    <property type="entry name" value="HBGF_FGF"/>
    <property type="match status" value="1"/>
</dbReference>
<organism evidence="4 5">
    <name type="scientific">Synaphobranchus kaupii</name>
    <name type="common">Kaup's arrowtooth eel</name>
    <dbReference type="NCBI Taxonomy" id="118154"/>
    <lineage>
        <taxon>Eukaryota</taxon>
        <taxon>Metazoa</taxon>
        <taxon>Chordata</taxon>
        <taxon>Craniata</taxon>
        <taxon>Vertebrata</taxon>
        <taxon>Euteleostomi</taxon>
        <taxon>Actinopterygii</taxon>
        <taxon>Neopterygii</taxon>
        <taxon>Teleostei</taxon>
        <taxon>Anguilliformes</taxon>
        <taxon>Synaphobranchidae</taxon>
        <taxon>Synaphobranchus</taxon>
    </lineage>
</organism>
<dbReference type="EMBL" id="JAINUF010000011">
    <property type="protein sequence ID" value="KAJ8347277.1"/>
    <property type="molecule type" value="Genomic_DNA"/>
</dbReference>
<feature type="region of interest" description="Disordered" evidence="3">
    <location>
        <begin position="184"/>
        <end position="224"/>
    </location>
</feature>
<name>A0A9Q1EY99_SYNKA</name>
<proteinExistence type="inferred from homology"/>
<feature type="compositionally biased region" description="Basic and acidic residues" evidence="3">
    <location>
        <begin position="184"/>
        <end position="197"/>
    </location>
</feature>
<sequence length="224" mass="24644">MDIKSDAWKDNSGDEAKLHRCINTLNPLRTERGVKKAGGQQMVRKTSILIILPRQTRGTVENKRQGLFLEISHDGSVGGTPVQTANSVLELRSVRPGETVIKGVSSSLYMCVDSTGHLRGQRQYKEADCTFRELLLADGYTLFLSPHHGLPVSLSSKQSGGNHARSFSQFLPVINQLLSGMERAKKEKEKLEERTENVDVESDDPLGMRLSPAAALSSPGFLSR</sequence>
<keyword evidence="5" id="KW-1185">Reference proteome</keyword>
<dbReference type="InterPro" id="IPR008996">
    <property type="entry name" value="IL1/FGF"/>
</dbReference>